<dbReference type="RefSeq" id="XP_060442546.1">
    <property type="nucleotide sequence ID" value="XM_060596086.1"/>
</dbReference>
<dbReference type="Proteomes" id="UP001243989">
    <property type="component" value="Unassembled WGS sequence"/>
</dbReference>
<evidence type="ECO:0000313" key="1">
    <source>
        <dbReference type="EMBL" id="KAK1633939.1"/>
    </source>
</evidence>
<evidence type="ECO:0000313" key="2">
    <source>
        <dbReference type="Proteomes" id="UP001243989"/>
    </source>
</evidence>
<sequence length="112" mass="12065">MSTSNANSVDAECQQLQSALSPAGAAVRDFIAAHPEAEAQLSPVLEQVLMLSETIIALLRNGARCEGEDQLLRETRQVPVFCNEVVGQIIEAVSDTGPEKSRWSLSRRGDDA</sequence>
<gene>
    <name evidence="1" type="ORF">BDP81DRAFT_63441</name>
</gene>
<keyword evidence="2" id="KW-1185">Reference proteome</keyword>
<dbReference type="EMBL" id="JAHMHQ010000016">
    <property type="protein sequence ID" value="KAK1633939.1"/>
    <property type="molecule type" value="Genomic_DNA"/>
</dbReference>
<reference evidence="1" key="1">
    <citation type="submission" date="2021-06" db="EMBL/GenBank/DDBJ databases">
        <title>Comparative genomics, transcriptomics and evolutionary studies reveal genomic signatures of adaptation to plant cell wall in hemibiotrophic fungi.</title>
        <authorList>
            <consortium name="DOE Joint Genome Institute"/>
            <person name="Baroncelli R."/>
            <person name="Diaz J.F."/>
            <person name="Benocci T."/>
            <person name="Peng M."/>
            <person name="Battaglia E."/>
            <person name="Haridas S."/>
            <person name="Andreopoulos W."/>
            <person name="Labutti K."/>
            <person name="Pangilinan J."/>
            <person name="Floch G.L."/>
            <person name="Makela M.R."/>
            <person name="Henrissat B."/>
            <person name="Grigoriev I.V."/>
            <person name="Crouch J.A."/>
            <person name="De Vries R.P."/>
            <person name="Sukno S.A."/>
            <person name="Thon M.R."/>
        </authorList>
    </citation>
    <scope>NUCLEOTIDE SEQUENCE</scope>
    <source>
        <strain evidence="1">CBS 102054</strain>
    </source>
</reference>
<accession>A0AAJ0ECF4</accession>
<name>A0AAJ0ECF4_9PEZI</name>
<dbReference type="AlphaFoldDB" id="A0AAJ0ECF4"/>
<organism evidence="1 2">
    <name type="scientific">Colletotrichum phormii</name>
    <dbReference type="NCBI Taxonomy" id="359342"/>
    <lineage>
        <taxon>Eukaryota</taxon>
        <taxon>Fungi</taxon>
        <taxon>Dikarya</taxon>
        <taxon>Ascomycota</taxon>
        <taxon>Pezizomycotina</taxon>
        <taxon>Sordariomycetes</taxon>
        <taxon>Hypocreomycetidae</taxon>
        <taxon>Glomerellales</taxon>
        <taxon>Glomerellaceae</taxon>
        <taxon>Colletotrichum</taxon>
        <taxon>Colletotrichum acutatum species complex</taxon>
    </lineage>
</organism>
<proteinExistence type="predicted"/>
<dbReference type="GeneID" id="85480948"/>
<comment type="caution">
    <text evidence="1">The sequence shown here is derived from an EMBL/GenBank/DDBJ whole genome shotgun (WGS) entry which is preliminary data.</text>
</comment>
<protein>
    <submittedName>
        <fullName evidence="1">Uncharacterized protein</fullName>
    </submittedName>
</protein>